<dbReference type="SUPFAM" id="SSF54523">
    <property type="entry name" value="Pili subunits"/>
    <property type="match status" value="1"/>
</dbReference>
<keyword evidence="1" id="KW-1133">Transmembrane helix</keyword>
<evidence type="ECO:0000313" key="3">
    <source>
        <dbReference type="Proteomes" id="UP000179352"/>
    </source>
</evidence>
<accession>A0A1F6WW28</accession>
<gene>
    <name evidence="2" type="ORF">A3A01_01555</name>
</gene>
<dbReference type="InterPro" id="IPR045584">
    <property type="entry name" value="Pilin-like"/>
</dbReference>
<dbReference type="AlphaFoldDB" id="A0A1F6WW28"/>
<keyword evidence="1" id="KW-0812">Transmembrane</keyword>
<organism evidence="2 3">
    <name type="scientific">Candidatus Nomurabacteria bacterium RIFCSPLOWO2_01_FULL_39_17</name>
    <dbReference type="NCBI Taxonomy" id="1801770"/>
    <lineage>
        <taxon>Bacteria</taxon>
        <taxon>Candidatus Nomuraibacteriota</taxon>
    </lineage>
</organism>
<proteinExistence type="predicted"/>
<evidence type="ECO:0008006" key="4">
    <source>
        <dbReference type="Google" id="ProtNLM"/>
    </source>
</evidence>
<protein>
    <recommendedName>
        <fullName evidence="4">General secretion pathway GspH domain-containing protein</fullName>
    </recommendedName>
</protein>
<evidence type="ECO:0000256" key="1">
    <source>
        <dbReference type="SAM" id="Phobius"/>
    </source>
</evidence>
<comment type="caution">
    <text evidence="2">The sequence shown here is derived from an EMBL/GenBank/DDBJ whole genome shotgun (WGS) entry which is preliminary data.</text>
</comment>
<dbReference type="EMBL" id="MFUU01000010">
    <property type="protein sequence ID" value="OGI86093.1"/>
    <property type="molecule type" value="Genomic_DNA"/>
</dbReference>
<sequence>MLNFKKGFTILETFIVLSITTLLIVIVLPSFQAMRNNQVLKATASEVVSALDEARSQSLSSVDSSEYGIHFESDEIIIFKGTTFSSLDPDNENISITSPASISSINLTGGAVDVYFDRLSGAPNKTGTITISISHFSKIITISATGAVSMN</sequence>
<evidence type="ECO:0000313" key="2">
    <source>
        <dbReference type="EMBL" id="OGI86093.1"/>
    </source>
</evidence>
<name>A0A1F6WW28_9BACT</name>
<reference evidence="2 3" key="1">
    <citation type="journal article" date="2016" name="Nat. Commun.">
        <title>Thousands of microbial genomes shed light on interconnected biogeochemical processes in an aquifer system.</title>
        <authorList>
            <person name="Anantharaman K."/>
            <person name="Brown C.T."/>
            <person name="Hug L.A."/>
            <person name="Sharon I."/>
            <person name="Castelle C.J."/>
            <person name="Probst A.J."/>
            <person name="Thomas B.C."/>
            <person name="Singh A."/>
            <person name="Wilkins M.J."/>
            <person name="Karaoz U."/>
            <person name="Brodie E.L."/>
            <person name="Williams K.H."/>
            <person name="Hubbard S.S."/>
            <person name="Banfield J.F."/>
        </authorList>
    </citation>
    <scope>NUCLEOTIDE SEQUENCE [LARGE SCALE GENOMIC DNA]</scope>
</reference>
<dbReference type="Proteomes" id="UP000179352">
    <property type="component" value="Unassembled WGS sequence"/>
</dbReference>
<dbReference type="STRING" id="1801770.A3A01_01555"/>
<keyword evidence="1" id="KW-0472">Membrane</keyword>
<feature type="transmembrane region" description="Helical" evidence="1">
    <location>
        <begin position="7"/>
        <end position="31"/>
    </location>
</feature>